<dbReference type="KEGG" id="acom:CEW83_17830"/>
<comment type="similarity">
    <text evidence="1">Belongs to the protein kinase superfamily. KdkA/rfaP family.</text>
</comment>
<keyword evidence="1" id="KW-0448">Lipopolysaccharide biosynthesis</keyword>
<evidence type="ECO:0000256" key="1">
    <source>
        <dbReference type="PIRNR" id="PIRNR037318"/>
    </source>
</evidence>
<dbReference type="InterPro" id="IPR017172">
    <property type="entry name" value="Lsacc_core_hep_kinase_RfaP"/>
</dbReference>
<dbReference type="EMBL" id="CP022187">
    <property type="protein sequence ID" value="AWI76854.1"/>
    <property type="molecule type" value="Genomic_DNA"/>
</dbReference>
<organism evidence="3 4">
    <name type="scientific">Parazoarcus communis</name>
    <dbReference type="NCBI Taxonomy" id="41977"/>
    <lineage>
        <taxon>Bacteria</taxon>
        <taxon>Pseudomonadati</taxon>
        <taxon>Pseudomonadota</taxon>
        <taxon>Betaproteobacteria</taxon>
        <taxon>Rhodocyclales</taxon>
        <taxon>Zoogloeaceae</taxon>
        <taxon>Parazoarcus</taxon>
    </lineage>
</organism>
<evidence type="ECO:0000313" key="4">
    <source>
        <dbReference type="Proteomes" id="UP000244930"/>
    </source>
</evidence>
<dbReference type="AlphaFoldDB" id="A0A2U8GTU7"/>
<evidence type="ECO:0000256" key="2">
    <source>
        <dbReference type="PIRSR" id="PIRSR037318-50"/>
    </source>
</evidence>
<gene>
    <name evidence="3" type="ORF">CEW83_17830</name>
</gene>
<dbReference type="InterPro" id="IPR011009">
    <property type="entry name" value="Kinase-like_dom_sf"/>
</dbReference>
<dbReference type="EC" id="2.7.1.-" evidence="1"/>
<dbReference type="Pfam" id="PF06293">
    <property type="entry name" value="Kdo"/>
    <property type="match status" value="1"/>
</dbReference>
<dbReference type="UniPathway" id="UPA00958"/>
<name>A0A2U8GTU7_9RHOO</name>
<keyword evidence="1" id="KW-0547">Nucleotide-binding</keyword>
<sequence length="279" mass="32048">MNRLELRPPLTTLWSGCDPFAAAAALAREAASDDLVRDVEGRRTLRFEIDGRGYYLKLQNGVSWRRIAEELVHLRRPVLGAGNEWNAIGRCHELGVPTMTAVGFGERGSGPARRDSFIVTEAIEPAIDLDEFTRNWREQAPHPALKHALIRAVASIARRLHEGGVNHRDFYLCHFLMRTDPEPAADAFELALIDLHRAQLRSHTPRRWRDKDLAGLYFSALDIGLTRRDKLRFLQTYFPGALRHTLQTERRLLAYLEREAARLKLRFERKFANRPALQR</sequence>
<dbReference type="GO" id="GO:0005524">
    <property type="term" value="F:ATP binding"/>
    <property type="evidence" value="ECO:0007669"/>
    <property type="project" value="UniProtKB-UniRule"/>
</dbReference>
<evidence type="ECO:0000313" key="3">
    <source>
        <dbReference type="EMBL" id="AWI76854.1"/>
    </source>
</evidence>
<keyword evidence="1" id="KW-0067">ATP-binding</keyword>
<protein>
    <recommendedName>
        <fullName evidence="1">Lipopolysaccharide core heptose(I) kinase</fullName>
        <ecNumber evidence="1">2.7.1.-</ecNumber>
    </recommendedName>
</protein>
<keyword evidence="1 3" id="KW-0418">Kinase</keyword>
<dbReference type="RefSeq" id="WP_108950553.1">
    <property type="nucleotide sequence ID" value="NZ_CP022187.1"/>
</dbReference>
<keyword evidence="4" id="KW-1185">Reference proteome</keyword>
<comment type="function">
    <text evidence="1">Kinase involved in the biosynthesis of the core oligosaccharide region of lipopolysaccharide (LPS). Catalyzes the phosphorylation of heptose I (HepI), the first heptose added to the Kdo2-lipid A module.</text>
</comment>
<dbReference type="Proteomes" id="UP000244930">
    <property type="component" value="Chromosome"/>
</dbReference>
<dbReference type="GO" id="GO:0009244">
    <property type="term" value="P:lipopolysaccharide core region biosynthetic process"/>
    <property type="evidence" value="ECO:0007669"/>
    <property type="project" value="UniProtKB-UniRule"/>
</dbReference>
<dbReference type="SUPFAM" id="SSF56112">
    <property type="entry name" value="Protein kinase-like (PK-like)"/>
    <property type="match status" value="1"/>
</dbReference>
<dbReference type="NCBIfam" id="NF011703">
    <property type="entry name" value="PRK15123.1"/>
    <property type="match status" value="1"/>
</dbReference>
<dbReference type="PIRSF" id="PIRSF037318">
    <property type="entry name" value="RfaP"/>
    <property type="match status" value="1"/>
</dbReference>
<comment type="pathway">
    <text evidence="1">Bacterial outer membrane biogenesis; LPS core biosynthesis.</text>
</comment>
<reference evidence="3 4" key="1">
    <citation type="submission" date="2017-06" db="EMBL/GenBank/DDBJ databases">
        <title>Azoarcus.</title>
        <authorList>
            <person name="Woo J.-H."/>
            <person name="Kim H.-S."/>
        </authorList>
    </citation>
    <scope>NUCLEOTIDE SEQUENCE [LARGE SCALE GENOMIC DNA]</scope>
    <source>
        <strain evidence="3 4">TSPY31</strain>
    </source>
</reference>
<feature type="active site" evidence="2">
    <location>
        <position position="169"/>
    </location>
</feature>
<proteinExistence type="inferred from homology"/>
<accession>A0A2U8GTU7</accession>
<dbReference type="GO" id="GO:0016301">
    <property type="term" value="F:kinase activity"/>
    <property type="evidence" value="ECO:0007669"/>
    <property type="project" value="UniProtKB-UniRule"/>
</dbReference>
<keyword evidence="1" id="KW-0808">Transferase</keyword>